<reference evidence="2" key="2">
    <citation type="journal article" date="2015" name="Data Brief">
        <title>Shoot transcriptome of the giant reed, Arundo donax.</title>
        <authorList>
            <person name="Barrero R.A."/>
            <person name="Guerrero F.D."/>
            <person name="Moolhuijzen P."/>
            <person name="Goolsby J.A."/>
            <person name="Tidwell J."/>
            <person name="Bellgard S.E."/>
            <person name="Bellgard M.I."/>
        </authorList>
    </citation>
    <scope>NUCLEOTIDE SEQUENCE</scope>
    <source>
        <tissue evidence="2">Shoot tissue taken approximately 20 cm above the soil surface</tissue>
    </source>
</reference>
<dbReference type="AlphaFoldDB" id="A0A0A9GLB6"/>
<reference evidence="2" key="1">
    <citation type="submission" date="2014-09" db="EMBL/GenBank/DDBJ databases">
        <authorList>
            <person name="Magalhaes I.L.F."/>
            <person name="Oliveira U."/>
            <person name="Santos F.R."/>
            <person name="Vidigal T.H.D.A."/>
            <person name="Brescovit A.D."/>
            <person name="Santos A.J."/>
        </authorList>
    </citation>
    <scope>NUCLEOTIDE SEQUENCE</scope>
    <source>
        <tissue evidence="2">Shoot tissue taken approximately 20 cm above the soil surface</tissue>
    </source>
</reference>
<feature type="region of interest" description="Disordered" evidence="1">
    <location>
        <begin position="26"/>
        <end position="61"/>
    </location>
</feature>
<feature type="compositionally biased region" description="Polar residues" evidence="1">
    <location>
        <begin position="217"/>
        <end position="233"/>
    </location>
</feature>
<evidence type="ECO:0000313" key="2">
    <source>
        <dbReference type="EMBL" id="JAE24184.1"/>
    </source>
</evidence>
<feature type="region of interest" description="Disordered" evidence="1">
    <location>
        <begin position="206"/>
        <end position="234"/>
    </location>
</feature>
<evidence type="ECO:0000256" key="1">
    <source>
        <dbReference type="SAM" id="MobiDB-lite"/>
    </source>
</evidence>
<dbReference type="EMBL" id="GBRH01173712">
    <property type="protein sequence ID" value="JAE24184.1"/>
    <property type="molecule type" value="Transcribed_RNA"/>
</dbReference>
<accession>A0A0A9GLB6</accession>
<sequence>MRGPQEAASPGGAARWVCRSKPAACGELVTQDRPPTGSRRAPSLTMSPPPQSGKLAAGAAESASALTLQELDVSSMSGLFETAASEESITAISGTVAHSTANGSLNSPPLKFEKCGAGAAEFASSQTMQDPDGASSKELPAISSLEKSIIANAQTASHDTIDGSSSTFPSSREKHVAGAAKCPCALALQEADVISFLDEFHDNSSEESIAASPRTVPHNTTDDSPQSASSLGSNILIRRPPNCYQVFYVRMDPGGGVTSGLTLLWEDHLRAYLKLTLLSRTFFMNCGMEQGKVS</sequence>
<proteinExistence type="predicted"/>
<organism evidence="2">
    <name type="scientific">Arundo donax</name>
    <name type="common">Giant reed</name>
    <name type="synonym">Donax arundinaceus</name>
    <dbReference type="NCBI Taxonomy" id="35708"/>
    <lineage>
        <taxon>Eukaryota</taxon>
        <taxon>Viridiplantae</taxon>
        <taxon>Streptophyta</taxon>
        <taxon>Embryophyta</taxon>
        <taxon>Tracheophyta</taxon>
        <taxon>Spermatophyta</taxon>
        <taxon>Magnoliopsida</taxon>
        <taxon>Liliopsida</taxon>
        <taxon>Poales</taxon>
        <taxon>Poaceae</taxon>
        <taxon>PACMAD clade</taxon>
        <taxon>Arundinoideae</taxon>
        <taxon>Arundineae</taxon>
        <taxon>Arundo</taxon>
    </lineage>
</organism>
<protein>
    <submittedName>
        <fullName evidence="2">Uncharacterized protein</fullName>
    </submittedName>
</protein>
<name>A0A0A9GLB6_ARUDO</name>